<dbReference type="AlphaFoldDB" id="A0A5E4M0I1"/>
<feature type="region of interest" description="Disordered" evidence="2">
    <location>
        <begin position="420"/>
        <end position="451"/>
    </location>
</feature>
<comment type="similarity">
    <text evidence="1">Belongs to the pectinacetylesterase family. Notum subfamily.</text>
</comment>
<dbReference type="EMBL" id="CABPRJ010000002">
    <property type="protein sequence ID" value="VVC24463.1"/>
    <property type="molecule type" value="Genomic_DNA"/>
</dbReference>
<gene>
    <name evidence="4" type="ORF">CINCED_3A008037</name>
</gene>
<dbReference type="GO" id="GO:0016787">
    <property type="term" value="F:hydrolase activity"/>
    <property type="evidence" value="ECO:0007669"/>
    <property type="project" value="InterPro"/>
</dbReference>
<keyword evidence="5" id="KW-1185">Reference proteome</keyword>
<dbReference type="OrthoDB" id="2015280at2759"/>
<feature type="signal peptide" evidence="3">
    <location>
        <begin position="1"/>
        <end position="19"/>
    </location>
</feature>
<evidence type="ECO:0000256" key="1">
    <source>
        <dbReference type="ARBA" id="ARBA00010213"/>
    </source>
</evidence>
<dbReference type="InterPro" id="IPR004963">
    <property type="entry name" value="PAE/NOTUM"/>
</dbReference>
<evidence type="ECO:0000256" key="3">
    <source>
        <dbReference type="SAM" id="SignalP"/>
    </source>
</evidence>
<feature type="chain" id="PRO_5022998478" evidence="3">
    <location>
        <begin position="20"/>
        <end position="526"/>
    </location>
</feature>
<evidence type="ECO:0000313" key="4">
    <source>
        <dbReference type="EMBL" id="VVC24463.1"/>
    </source>
</evidence>
<reference evidence="4 5" key="1">
    <citation type="submission" date="2019-08" db="EMBL/GenBank/DDBJ databases">
        <authorList>
            <person name="Alioto T."/>
            <person name="Alioto T."/>
            <person name="Gomez Garrido J."/>
        </authorList>
    </citation>
    <scope>NUCLEOTIDE SEQUENCE [LARGE SCALE GENOMIC DNA]</scope>
</reference>
<protein>
    <submittedName>
        <fullName evidence="4">Pectinacetylesterase/NOTUM</fullName>
    </submittedName>
</protein>
<organism evidence="4 5">
    <name type="scientific">Cinara cedri</name>
    <dbReference type="NCBI Taxonomy" id="506608"/>
    <lineage>
        <taxon>Eukaryota</taxon>
        <taxon>Metazoa</taxon>
        <taxon>Ecdysozoa</taxon>
        <taxon>Arthropoda</taxon>
        <taxon>Hexapoda</taxon>
        <taxon>Insecta</taxon>
        <taxon>Pterygota</taxon>
        <taxon>Neoptera</taxon>
        <taxon>Paraneoptera</taxon>
        <taxon>Hemiptera</taxon>
        <taxon>Sternorrhyncha</taxon>
        <taxon>Aphidomorpha</taxon>
        <taxon>Aphidoidea</taxon>
        <taxon>Aphididae</taxon>
        <taxon>Lachninae</taxon>
        <taxon>Cinara</taxon>
    </lineage>
</organism>
<name>A0A5E4M0I1_9HEMI</name>
<accession>A0A5E4M0I1</accession>
<sequence length="526" mass="60177">MDIIRILLFVSGVFLTCSSKKIVAENEIAMTSYRLTSEQDTSNYVEAVGQTLLKKYMLPSDVTCNDGSPAGYFARHSNNSKTWIVFLEEGWCCFDKHSCDERWSRAEYLMSSKQWPETRLSSGILSNDPYENPYWWEANHVYVPYCTSDIWSGRRAEPQHGSRFTFMGSIVIKQVIRELLTVGLANADALILCGSSAGGVGVMLNLDPIQKMLRQYSGMSVHGIMDSGWFMDQQKYEFGDAGGKYPSPIEAVKKGIPYWHSQIPSRCRNLYINEPSKCFIGYKIYPTVSVPLFVFQWLYDEFQLKNDVGTPVTKQQWDYIHKMGEGLRKSLLNVTSVFAPSCVSHTVLTKKHWKNIKIDSVSLPSALHCWQTETRFAKINNKSKSGGPANNNSNNNNNHRNKKANGIDKQTAENALKRKQKIRNKNGQQPRVIVQRDRVHKKRRRHHKNRETCRHQYIQSCTWPQCNNSCPKLQNPNTGEEVDFLELLQSFGLNIRNLSTELGIDVESLIHMDQEELLNLLTQQAN</sequence>
<feature type="compositionally biased region" description="Low complexity" evidence="2">
    <location>
        <begin position="380"/>
        <end position="398"/>
    </location>
</feature>
<evidence type="ECO:0000256" key="2">
    <source>
        <dbReference type="SAM" id="MobiDB-lite"/>
    </source>
</evidence>
<evidence type="ECO:0000313" key="5">
    <source>
        <dbReference type="Proteomes" id="UP000325440"/>
    </source>
</evidence>
<feature type="region of interest" description="Disordered" evidence="2">
    <location>
        <begin position="380"/>
        <end position="408"/>
    </location>
</feature>
<dbReference type="PANTHER" id="PTHR21562:SF122">
    <property type="entry name" value="PALMITOLEOYL-PROTEIN CARBOXYLESTERASE NOTUM"/>
    <property type="match status" value="1"/>
</dbReference>
<feature type="compositionally biased region" description="Basic residues" evidence="2">
    <location>
        <begin position="438"/>
        <end position="449"/>
    </location>
</feature>
<dbReference type="Pfam" id="PF03283">
    <property type="entry name" value="PAE"/>
    <property type="match status" value="1"/>
</dbReference>
<proteinExistence type="inferred from homology"/>
<dbReference type="Proteomes" id="UP000325440">
    <property type="component" value="Unassembled WGS sequence"/>
</dbReference>
<keyword evidence="3" id="KW-0732">Signal</keyword>
<dbReference type="PANTHER" id="PTHR21562">
    <property type="entry name" value="NOTUM-RELATED"/>
    <property type="match status" value="1"/>
</dbReference>